<feature type="chain" id="PRO_5003985436" description="Secreted protein" evidence="1">
    <location>
        <begin position="20"/>
        <end position="272"/>
    </location>
</feature>
<feature type="signal peptide" evidence="1">
    <location>
        <begin position="1"/>
        <end position="19"/>
    </location>
</feature>
<dbReference type="Proteomes" id="UP000011173">
    <property type="component" value="Chromosome"/>
</dbReference>
<evidence type="ECO:0008006" key="4">
    <source>
        <dbReference type="Google" id="ProtNLM"/>
    </source>
</evidence>
<dbReference type="HOGENOM" id="CLU_1041095_0_0_10"/>
<evidence type="ECO:0000313" key="2">
    <source>
        <dbReference type="EMBL" id="AGC78734.1"/>
    </source>
</evidence>
<dbReference type="STRING" id="592029.DDD_3607"/>
<gene>
    <name evidence="2" type="ordered locus">DDD_3607</name>
</gene>
<keyword evidence="1" id="KW-0732">Signal</keyword>
<dbReference type="eggNOG" id="ENOG5033MBF">
    <property type="taxonomic scope" value="Bacteria"/>
</dbReference>
<proteinExistence type="predicted"/>
<protein>
    <recommendedName>
        <fullName evidence="4">Secreted protein</fullName>
    </recommendedName>
</protein>
<sequence>MMKKVVFVLMFLSFAFAKAQTYSSKIIPNNTMLLHGYIGKYPITMYIEKIGYCEYQQEFTGWYKYGNSQETIPILFYYSSYPEEEGFKIFAKYDGDFETEVTDDYACQVTSYDEVFETSAENGIFNGLKWRKTDSTGGLEVNFLSNPQDKFWELGTQQVYLTNKGSIILDLGALDDYFSYAYAVDIIGHEEVSDENHLLMEISVPSKPGGNGRGMCGGGEEIYILYLKLDANNKLLNSDNAHIYSCFQEIPEDAFSYDAVFPENGIKRNSKQ</sequence>
<evidence type="ECO:0000256" key="1">
    <source>
        <dbReference type="SAM" id="SignalP"/>
    </source>
</evidence>
<dbReference type="KEGG" id="ndo:DDD_3607"/>
<reference evidence="2 3" key="1">
    <citation type="journal article" date="2013" name="Genome Biol. Evol.">
        <title>Genomic makeup of the marine flavobacterium Nonlabens (Donghaeana) dokdonensis DSW-6 and identification of a novel class of rhodopsins.</title>
        <authorList>
            <person name="Kwon S.K."/>
            <person name="Kim B.K."/>
            <person name="Song J.Y."/>
            <person name="Kwak M.J."/>
            <person name="Lee C.H."/>
            <person name="Yoon J.H."/>
            <person name="Oh T.K."/>
            <person name="Kim J.F."/>
        </authorList>
    </citation>
    <scope>NUCLEOTIDE SEQUENCE [LARGE SCALE GENOMIC DNA]</scope>
    <source>
        <strain evidence="3">DSM 17205 / KCTC 12402 / DSW-6</strain>
    </source>
</reference>
<accession>L7WF33</accession>
<evidence type="ECO:0000313" key="3">
    <source>
        <dbReference type="Proteomes" id="UP000011173"/>
    </source>
</evidence>
<organism evidence="2 3">
    <name type="scientific">Nonlabens dokdonensis (strain DSM 17205 / KCTC 12402 / DSW-6)</name>
    <name type="common">Donghaeana dokdonensis</name>
    <dbReference type="NCBI Taxonomy" id="592029"/>
    <lineage>
        <taxon>Bacteria</taxon>
        <taxon>Pseudomonadati</taxon>
        <taxon>Bacteroidota</taxon>
        <taxon>Flavobacteriia</taxon>
        <taxon>Flavobacteriales</taxon>
        <taxon>Flavobacteriaceae</taxon>
        <taxon>Nonlabens</taxon>
    </lineage>
</organism>
<dbReference type="RefSeq" id="WP_015364226.1">
    <property type="nucleotide sequence ID" value="NC_020156.1"/>
</dbReference>
<dbReference type="EMBL" id="CP001397">
    <property type="protein sequence ID" value="AGC78734.1"/>
    <property type="molecule type" value="Genomic_DNA"/>
</dbReference>
<dbReference type="AlphaFoldDB" id="L7WF33"/>
<dbReference type="PATRIC" id="fig|592029.3.peg.3582"/>
<name>L7WF33_NONDD</name>